<dbReference type="SUPFAM" id="SSF51735">
    <property type="entry name" value="NAD(P)-binding Rossmann-fold domains"/>
    <property type="match status" value="1"/>
</dbReference>
<protein>
    <submittedName>
        <fullName evidence="2">Nucleoside-diphosphate-sugar epimerase</fullName>
    </submittedName>
</protein>
<dbReference type="GO" id="GO:0004029">
    <property type="term" value="F:aldehyde dehydrogenase (NAD+) activity"/>
    <property type="evidence" value="ECO:0007669"/>
    <property type="project" value="TreeGrafter"/>
</dbReference>
<dbReference type="OrthoDB" id="9787292at2"/>
<feature type="domain" description="NAD-dependent epimerase/dehydratase" evidence="1">
    <location>
        <begin position="3"/>
        <end position="76"/>
    </location>
</feature>
<dbReference type="CDD" id="cd05262">
    <property type="entry name" value="SDR_a7"/>
    <property type="match status" value="1"/>
</dbReference>
<dbReference type="Gene3D" id="3.40.50.720">
    <property type="entry name" value="NAD(P)-binding Rossmann-like Domain"/>
    <property type="match status" value="1"/>
</dbReference>
<dbReference type="InterPro" id="IPR036291">
    <property type="entry name" value="NAD(P)-bd_dom_sf"/>
</dbReference>
<name>A0A1H9HR25_9HYPH</name>
<dbReference type="STRING" id="1855383.SAMN05216548_106131"/>
<keyword evidence="3" id="KW-1185">Reference proteome</keyword>
<evidence type="ECO:0000313" key="3">
    <source>
        <dbReference type="Proteomes" id="UP000199647"/>
    </source>
</evidence>
<gene>
    <name evidence="2" type="ORF">SAMN05216548_106131</name>
</gene>
<evidence type="ECO:0000259" key="1">
    <source>
        <dbReference type="Pfam" id="PF01370"/>
    </source>
</evidence>
<dbReference type="AlphaFoldDB" id="A0A1H9HR25"/>
<dbReference type="PANTHER" id="PTHR48079:SF9">
    <property type="entry name" value="PUTATIVE-RELATED"/>
    <property type="match status" value="1"/>
</dbReference>
<dbReference type="InterPro" id="IPR001509">
    <property type="entry name" value="Epimerase_deHydtase"/>
</dbReference>
<dbReference type="Proteomes" id="UP000199647">
    <property type="component" value="Unassembled WGS sequence"/>
</dbReference>
<dbReference type="GO" id="GO:0005737">
    <property type="term" value="C:cytoplasm"/>
    <property type="evidence" value="ECO:0007669"/>
    <property type="project" value="TreeGrafter"/>
</dbReference>
<proteinExistence type="predicted"/>
<reference evidence="2 3" key="1">
    <citation type="submission" date="2016-10" db="EMBL/GenBank/DDBJ databases">
        <authorList>
            <person name="de Groot N.N."/>
        </authorList>
    </citation>
    <scope>NUCLEOTIDE SEQUENCE [LARGE SCALE GENOMIC DNA]</scope>
    <source>
        <strain evidence="2 3">A52C2</strain>
    </source>
</reference>
<accession>A0A1H9HR25</accession>
<dbReference type="RefSeq" id="WP_092496486.1">
    <property type="nucleotide sequence ID" value="NZ_FOFG01000006.1"/>
</dbReference>
<dbReference type="PANTHER" id="PTHR48079">
    <property type="entry name" value="PROTEIN YEEZ"/>
    <property type="match status" value="1"/>
</dbReference>
<evidence type="ECO:0000313" key="2">
    <source>
        <dbReference type="EMBL" id="SEQ64799.1"/>
    </source>
</evidence>
<dbReference type="Pfam" id="PF01370">
    <property type="entry name" value="Epimerase"/>
    <property type="match status" value="1"/>
</dbReference>
<sequence>MRVFVTGGSGFLGSAVIGELLQGGHQVLALARSEAATQRLAALGTLVLHGDMENHEALRTGVGRCDAVVHLAFNNDYTKFEETCAIDERAIDAIGKALAHTAKPFVVPNGLAGLAPGRIVTEDDDIPADYAFPRRSEQTALKLAGDGVNAMVVRLAQVHSNVMQGLVSGLIPIARHSGMSAYVDDGANRWPAVHVSDAAHLVRLALERPERGAKFHAVAEEGVEMRVIAEAVGRLANVPMRSLRADEAKAHFGPLGMFVAQDMPASSALTRNRMQWQPTGSRLVHDLDQSRI</sequence>
<dbReference type="EMBL" id="FOFG01000006">
    <property type="protein sequence ID" value="SEQ64799.1"/>
    <property type="molecule type" value="Genomic_DNA"/>
</dbReference>
<dbReference type="InterPro" id="IPR051783">
    <property type="entry name" value="NAD(P)-dependent_oxidoreduct"/>
</dbReference>
<organism evidence="2 3">
    <name type="scientific">Faunimonas pinastri</name>
    <dbReference type="NCBI Taxonomy" id="1855383"/>
    <lineage>
        <taxon>Bacteria</taxon>
        <taxon>Pseudomonadati</taxon>
        <taxon>Pseudomonadota</taxon>
        <taxon>Alphaproteobacteria</taxon>
        <taxon>Hyphomicrobiales</taxon>
        <taxon>Afifellaceae</taxon>
        <taxon>Faunimonas</taxon>
    </lineage>
</organism>